<name>A0AAV4LAL1_9BACL</name>
<proteinExistence type="predicted"/>
<dbReference type="Pfam" id="PF00899">
    <property type="entry name" value="ThiF"/>
    <property type="match status" value="1"/>
</dbReference>
<protein>
    <submittedName>
        <fullName evidence="3">tRNA threonylcarbamoyladenosine dehydratase</fullName>
    </submittedName>
</protein>
<dbReference type="InterPro" id="IPR000594">
    <property type="entry name" value="ThiF_NAD_FAD-bd"/>
</dbReference>
<dbReference type="InterPro" id="IPR035985">
    <property type="entry name" value="Ubiquitin-activating_enz"/>
</dbReference>
<organism evidence="3 4">
    <name type="scientific">Collibacillus ludicampi</name>
    <dbReference type="NCBI Taxonomy" id="2771369"/>
    <lineage>
        <taxon>Bacteria</taxon>
        <taxon>Bacillati</taxon>
        <taxon>Bacillota</taxon>
        <taxon>Bacilli</taxon>
        <taxon>Bacillales</taxon>
        <taxon>Alicyclobacillaceae</taxon>
        <taxon>Collibacillus</taxon>
    </lineage>
</organism>
<dbReference type="InterPro" id="IPR045886">
    <property type="entry name" value="ThiF/MoeB/HesA"/>
</dbReference>
<evidence type="ECO:0000256" key="1">
    <source>
        <dbReference type="SAM" id="MobiDB-lite"/>
    </source>
</evidence>
<gene>
    <name evidence="3" type="primary">tcdA</name>
    <name evidence="3" type="ORF">DNHGIG_04010</name>
</gene>
<dbReference type="SUPFAM" id="SSF69572">
    <property type="entry name" value="Activating enzymes of the ubiquitin-like proteins"/>
    <property type="match status" value="1"/>
</dbReference>
<sequence>MLHRFSRTELAIGPEGLEKMKKSTVCVLGMGGVGSYAAEALARTGIGKLILVDRDVVDITNINRQIPALTHTIGQEKVLLMKERILQINPECEVVALRMFYNEDTKEEIFTYQPDYVVDAIDTISAKIHVIVECKKRGIPIVSSMGAANKMDPTKFEVMDISQTKIDPIAKVLRRELKRYGIYKGVKVVCSTEPPMKPREDVRQKLYRERLKKNTDRAKQSNRPPRSHSFHPLQA</sequence>
<dbReference type="FunFam" id="3.40.50.720:FF:000141">
    <property type="entry name" value="tRNA threonylcarbamoyladenosine dehydratase"/>
    <property type="match status" value="1"/>
</dbReference>
<dbReference type="PANTHER" id="PTHR43267">
    <property type="entry name" value="TRNA THREONYLCARBAMOYLADENOSINE DEHYDRATASE"/>
    <property type="match status" value="1"/>
</dbReference>
<feature type="compositionally biased region" description="Basic and acidic residues" evidence="1">
    <location>
        <begin position="209"/>
        <end position="219"/>
    </location>
</feature>
<feature type="region of interest" description="Disordered" evidence="1">
    <location>
        <begin position="209"/>
        <end position="235"/>
    </location>
</feature>
<dbReference type="GO" id="GO:0008641">
    <property type="term" value="F:ubiquitin-like modifier activating enzyme activity"/>
    <property type="evidence" value="ECO:0007669"/>
    <property type="project" value="InterPro"/>
</dbReference>
<dbReference type="AlphaFoldDB" id="A0AAV4LAL1"/>
<evidence type="ECO:0000313" key="3">
    <source>
        <dbReference type="EMBL" id="GIM44852.1"/>
    </source>
</evidence>
<dbReference type="GO" id="GO:0061503">
    <property type="term" value="F:tRNA threonylcarbamoyladenosine dehydratase"/>
    <property type="evidence" value="ECO:0007669"/>
    <property type="project" value="TreeGrafter"/>
</dbReference>
<dbReference type="Proteomes" id="UP001057291">
    <property type="component" value="Unassembled WGS sequence"/>
</dbReference>
<reference evidence="3" key="1">
    <citation type="journal article" date="2023" name="Int. J. Syst. Evol. Microbiol.">
        <title>Collibacillus ludicampi gen. nov., sp. nov., a new soil bacterium of the family Alicyclobacillaceae.</title>
        <authorList>
            <person name="Jojima T."/>
            <person name="Ioku Y."/>
            <person name="Fukuta Y."/>
            <person name="Shirasaka N."/>
            <person name="Matsumura Y."/>
            <person name="Mori M."/>
        </authorList>
    </citation>
    <scope>NUCLEOTIDE SEQUENCE</scope>
    <source>
        <strain evidence="3">TP075</strain>
    </source>
</reference>
<dbReference type="CDD" id="cd00755">
    <property type="entry name" value="YgdL_like"/>
    <property type="match status" value="1"/>
</dbReference>
<evidence type="ECO:0000259" key="2">
    <source>
        <dbReference type="Pfam" id="PF00899"/>
    </source>
</evidence>
<feature type="domain" description="THIF-type NAD/FAD binding fold" evidence="2">
    <location>
        <begin position="10"/>
        <end position="156"/>
    </location>
</feature>
<dbReference type="Gene3D" id="3.40.50.720">
    <property type="entry name" value="NAD(P)-binding Rossmann-like Domain"/>
    <property type="match status" value="1"/>
</dbReference>
<dbReference type="PANTHER" id="PTHR43267:SF1">
    <property type="entry name" value="TRNA THREONYLCARBAMOYLADENOSINE DEHYDRATASE"/>
    <property type="match status" value="1"/>
</dbReference>
<keyword evidence="4" id="KW-1185">Reference proteome</keyword>
<dbReference type="EMBL" id="BOQE01000001">
    <property type="protein sequence ID" value="GIM44852.1"/>
    <property type="molecule type" value="Genomic_DNA"/>
</dbReference>
<accession>A0AAV4LAL1</accession>
<dbReference type="GO" id="GO:0061504">
    <property type="term" value="P:cyclic threonylcarbamoyladenosine biosynthetic process"/>
    <property type="evidence" value="ECO:0007669"/>
    <property type="project" value="TreeGrafter"/>
</dbReference>
<evidence type="ECO:0000313" key="4">
    <source>
        <dbReference type="Proteomes" id="UP001057291"/>
    </source>
</evidence>
<comment type="caution">
    <text evidence="3">The sequence shown here is derived from an EMBL/GenBank/DDBJ whole genome shotgun (WGS) entry which is preliminary data.</text>
</comment>